<proteinExistence type="predicted"/>
<dbReference type="Gene3D" id="1.10.238.160">
    <property type="match status" value="1"/>
</dbReference>
<dbReference type="Pfam" id="PF05930">
    <property type="entry name" value="Phage_AlpA"/>
    <property type="match status" value="1"/>
</dbReference>
<evidence type="ECO:0000313" key="1">
    <source>
        <dbReference type="EMBL" id="NML34879.1"/>
    </source>
</evidence>
<name>A0A7Y0FGC1_9BURK</name>
<sequence>MKGITKPVFYMDLPSVAQSVALSESVVKKLVREGKFPQPRQLSGRRVAWLVREVEAWVEACPVSQLLPPGLGGSQFLQDEQQAA</sequence>
<comment type="caution">
    <text evidence="1">The sequence shown here is derived from an EMBL/GenBank/DDBJ whole genome shotgun (WGS) entry which is preliminary data.</text>
</comment>
<reference evidence="1 2" key="1">
    <citation type="submission" date="2020-04" db="EMBL/GenBank/DDBJ databases">
        <title>Paraburkholderia sp. G-4-1-8 isolated from soil.</title>
        <authorList>
            <person name="Dahal R.H."/>
        </authorList>
    </citation>
    <scope>NUCLEOTIDE SEQUENCE [LARGE SCALE GENOMIC DNA]</scope>
    <source>
        <strain evidence="1 2">G-4-1-8</strain>
    </source>
</reference>
<dbReference type="Proteomes" id="UP000583127">
    <property type="component" value="Unassembled WGS sequence"/>
</dbReference>
<dbReference type="EMBL" id="JABBFZ010000027">
    <property type="protein sequence ID" value="NML34879.1"/>
    <property type="molecule type" value="Genomic_DNA"/>
</dbReference>
<organism evidence="1 2">
    <name type="scientific">Paraburkholderia antibiotica</name>
    <dbReference type="NCBI Taxonomy" id="2728839"/>
    <lineage>
        <taxon>Bacteria</taxon>
        <taxon>Pseudomonadati</taxon>
        <taxon>Pseudomonadota</taxon>
        <taxon>Betaproteobacteria</taxon>
        <taxon>Burkholderiales</taxon>
        <taxon>Burkholderiaceae</taxon>
        <taxon>Paraburkholderia</taxon>
    </lineage>
</organism>
<accession>A0A7Y0FGC1</accession>
<dbReference type="AlphaFoldDB" id="A0A7Y0FGC1"/>
<keyword evidence="2" id="KW-1185">Reference proteome</keyword>
<protein>
    <submittedName>
        <fullName evidence="1">AlpA family phage regulatory protein</fullName>
    </submittedName>
</protein>
<gene>
    <name evidence="1" type="ORF">HHL14_29150</name>
</gene>
<dbReference type="InterPro" id="IPR010260">
    <property type="entry name" value="AlpA"/>
</dbReference>
<dbReference type="RefSeq" id="WP_169501068.1">
    <property type="nucleotide sequence ID" value="NZ_JABBFZ010000027.1"/>
</dbReference>
<evidence type="ECO:0000313" key="2">
    <source>
        <dbReference type="Proteomes" id="UP000583127"/>
    </source>
</evidence>